<dbReference type="SUPFAM" id="SSF88659">
    <property type="entry name" value="Sigma3 and sigma4 domains of RNA polymerase sigma factors"/>
    <property type="match status" value="1"/>
</dbReference>
<evidence type="ECO:0000313" key="8">
    <source>
        <dbReference type="EMBL" id="OIJ23883.1"/>
    </source>
</evidence>
<evidence type="ECO:0000256" key="4">
    <source>
        <dbReference type="ARBA" id="ARBA00023125"/>
    </source>
</evidence>
<dbReference type="GO" id="GO:0016987">
    <property type="term" value="F:sigma factor activity"/>
    <property type="evidence" value="ECO:0007669"/>
    <property type="project" value="UniProtKB-KW"/>
</dbReference>
<dbReference type="NCBIfam" id="TIGR02937">
    <property type="entry name" value="sigma70-ECF"/>
    <property type="match status" value="1"/>
</dbReference>
<dbReference type="InterPro" id="IPR013249">
    <property type="entry name" value="RNA_pol_sigma70_r4_t2"/>
</dbReference>
<gene>
    <name evidence="8" type="ORF">UG56_025810</name>
</gene>
<evidence type="ECO:0000259" key="7">
    <source>
        <dbReference type="Pfam" id="PF08281"/>
    </source>
</evidence>
<dbReference type="Gene3D" id="1.10.1740.10">
    <property type="match status" value="1"/>
</dbReference>
<dbReference type="AlphaFoldDB" id="A0A1J4MX62"/>
<dbReference type="InterPro" id="IPR014284">
    <property type="entry name" value="RNA_pol_sigma-70_dom"/>
</dbReference>
<keyword evidence="9" id="KW-1185">Reference proteome</keyword>
<evidence type="ECO:0000313" key="9">
    <source>
        <dbReference type="Proteomes" id="UP000033772"/>
    </source>
</evidence>
<keyword evidence="5" id="KW-0804">Transcription</keyword>
<dbReference type="Pfam" id="PF04542">
    <property type="entry name" value="Sigma70_r2"/>
    <property type="match status" value="1"/>
</dbReference>
<evidence type="ECO:0000256" key="5">
    <source>
        <dbReference type="ARBA" id="ARBA00023163"/>
    </source>
</evidence>
<organism evidence="8 9">
    <name type="scientific">Nocardioides luteus</name>
    <dbReference type="NCBI Taxonomy" id="1844"/>
    <lineage>
        <taxon>Bacteria</taxon>
        <taxon>Bacillati</taxon>
        <taxon>Actinomycetota</taxon>
        <taxon>Actinomycetes</taxon>
        <taxon>Propionibacteriales</taxon>
        <taxon>Nocardioidaceae</taxon>
        <taxon>Nocardioides</taxon>
    </lineage>
</organism>
<comment type="caution">
    <text evidence="8">The sequence shown here is derived from an EMBL/GenBank/DDBJ whole genome shotgun (WGS) entry which is preliminary data.</text>
</comment>
<dbReference type="OrthoDB" id="3692620at2"/>
<dbReference type="Pfam" id="PF08281">
    <property type="entry name" value="Sigma70_r4_2"/>
    <property type="match status" value="1"/>
</dbReference>
<dbReference type="GO" id="GO:0006352">
    <property type="term" value="P:DNA-templated transcription initiation"/>
    <property type="evidence" value="ECO:0007669"/>
    <property type="project" value="InterPro"/>
</dbReference>
<accession>A0A1J4MX62</accession>
<dbReference type="STRING" id="1844.UG56_025810"/>
<dbReference type="InterPro" id="IPR007627">
    <property type="entry name" value="RNA_pol_sigma70_r2"/>
</dbReference>
<evidence type="ECO:0000256" key="3">
    <source>
        <dbReference type="ARBA" id="ARBA00023082"/>
    </source>
</evidence>
<evidence type="ECO:0000259" key="6">
    <source>
        <dbReference type="Pfam" id="PF04542"/>
    </source>
</evidence>
<evidence type="ECO:0000256" key="2">
    <source>
        <dbReference type="ARBA" id="ARBA00023015"/>
    </source>
</evidence>
<dbReference type="PANTHER" id="PTHR43133">
    <property type="entry name" value="RNA POLYMERASE ECF-TYPE SIGMA FACTO"/>
    <property type="match status" value="1"/>
</dbReference>
<feature type="domain" description="RNA polymerase sigma factor 70 region 4 type 2" evidence="7">
    <location>
        <begin position="99"/>
        <end position="151"/>
    </location>
</feature>
<evidence type="ECO:0000256" key="1">
    <source>
        <dbReference type="ARBA" id="ARBA00010641"/>
    </source>
</evidence>
<feature type="domain" description="RNA polymerase sigma-70 region 2" evidence="6">
    <location>
        <begin position="13"/>
        <end position="78"/>
    </location>
</feature>
<dbReference type="GO" id="GO:0003677">
    <property type="term" value="F:DNA binding"/>
    <property type="evidence" value="ECO:0007669"/>
    <property type="project" value="UniProtKB-KW"/>
</dbReference>
<dbReference type="RefSeq" id="WP_045550771.1">
    <property type="nucleotide sequence ID" value="NZ_JZDQ02000052.1"/>
</dbReference>
<dbReference type="InterPro" id="IPR013325">
    <property type="entry name" value="RNA_pol_sigma_r2"/>
</dbReference>
<dbReference type="EMBL" id="JZDQ02000052">
    <property type="protein sequence ID" value="OIJ23883.1"/>
    <property type="molecule type" value="Genomic_DNA"/>
</dbReference>
<sequence>MWDADSHSFEDFVAARRPALLRTAFLLTGQAADAEDLVQTTLIKVVPSWGRIKDNPEAYVRKVLAREATTRWRTRRWRETVVEHLPDREATGPDLTSSVAVRDALLRLAPRQRAVIVLRYYDDLTERETAAALGVSIGTVKSQTSDALARLRALIPDLAAPDGTSVAGFRG</sequence>
<protein>
    <submittedName>
        <fullName evidence="8">RNA polymerase subunit sigma</fullName>
    </submittedName>
</protein>
<dbReference type="NCBIfam" id="TIGR02983">
    <property type="entry name" value="SigE-fam_strep"/>
    <property type="match status" value="1"/>
</dbReference>
<dbReference type="Gene3D" id="1.10.10.10">
    <property type="entry name" value="Winged helix-like DNA-binding domain superfamily/Winged helix DNA-binding domain"/>
    <property type="match status" value="1"/>
</dbReference>
<reference evidence="8" key="1">
    <citation type="submission" date="2016-10" db="EMBL/GenBank/DDBJ databases">
        <title>Draft Genome Sequence of Nocardioides luteus Strain BAFB, an Alkane-Degrading Bacterium Isolated from JP-7 Polluted Soil.</title>
        <authorList>
            <person name="Brown L."/>
            <person name="Ruiz O.N."/>
            <person name="Gunasekera T."/>
        </authorList>
    </citation>
    <scope>NUCLEOTIDE SEQUENCE [LARGE SCALE GENOMIC DNA]</scope>
    <source>
        <strain evidence="8">BAFB</strain>
    </source>
</reference>
<name>A0A1J4MX62_9ACTN</name>
<keyword evidence="3" id="KW-0731">Sigma factor</keyword>
<dbReference type="InterPro" id="IPR039425">
    <property type="entry name" value="RNA_pol_sigma-70-like"/>
</dbReference>
<dbReference type="PANTHER" id="PTHR43133:SF50">
    <property type="entry name" value="ECF RNA POLYMERASE SIGMA FACTOR SIGM"/>
    <property type="match status" value="1"/>
</dbReference>
<dbReference type="InterPro" id="IPR014325">
    <property type="entry name" value="RNA_pol_sigma-E_actinobac"/>
</dbReference>
<comment type="similarity">
    <text evidence="1">Belongs to the sigma-70 factor family. ECF subfamily.</text>
</comment>
<dbReference type="SUPFAM" id="SSF88946">
    <property type="entry name" value="Sigma2 domain of RNA polymerase sigma factors"/>
    <property type="match status" value="1"/>
</dbReference>
<proteinExistence type="inferred from homology"/>
<dbReference type="Proteomes" id="UP000033772">
    <property type="component" value="Unassembled WGS sequence"/>
</dbReference>
<dbReference type="CDD" id="cd06171">
    <property type="entry name" value="Sigma70_r4"/>
    <property type="match status" value="1"/>
</dbReference>
<dbReference type="InterPro" id="IPR013324">
    <property type="entry name" value="RNA_pol_sigma_r3/r4-like"/>
</dbReference>
<keyword evidence="2" id="KW-0805">Transcription regulation</keyword>
<keyword evidence="4" id="KW-0238">DNA-binding</keyword>
<dbReference type="InterPro" id="IPR036388">
    <property type="entry name" value="WH-like_DNA-bd_sf"/>
</dbReference>